<protein>
    <submittedName>
        <fullName evidence="2">SoxR reducing system protein RseC</fullName>
    </submittedName>
</protein>
<reference evidence="2 3" key="1">
    <citation type="submission" date="2015-09" db="EMBL/GenBank/DDBJ databases">
        <title>Genome sequence of Acetobacterium wieringae DSM 1911.</title>
        <authorList>
            <person name="Poehlein A."/>
            <person name="Bengelsdorf F.R."/>
            <person name="Schiel-Bengelsdorf B."/>
            <person name="Duerre P."/>
            <person name="Daniel R."/>
        </authorList>
    </citation>
    <scope>NUCLEOTIDE SEQUENCE [LARGE SCALE GENOMIC DNA]</scope>
    <source>
        <strain evidence="2 3">DSM 1911</strain>
    </source>
</reference>
<proteinExistence type="predicted"/>
<evidence type="ECO:0000313" key="3">
    <source>
        <dbReference type="Proteomes" id="UP000176244"/>
    </source>
</evidence>
<gene>
    <name evidence="2" type="ORF">ACWI_18970</name>
</gene>
<dbReference type="AlphaFoldDB" id="A0A1F2PI02"/>
<feature type="transmembrane region" description="Helical" evidence="1">
    <location>
        <begin position="101"/>
        <end position="119"/>
    </location>
</feature>
<dbReference type="InterPro" id="IPR026268">
    <property type="entry name" value="RseC"/>
</dbReference>
<organism evidence="2 3">
    <name type="scientific">Acetobacterium wieringae</name>
    <dbReference type="NCBI Taxonomy" id="52694"/>
    <lineage>
        <taxon>Bacteria</taxon>
        <taxon>Bacillati</taxon>
        <taxon>Bacillota</taxon>
        <taxon>Clostridia</taxon>
        <taxon>Eubacteriales</taxon>
        <taxon>Eubacteriaceae</taxon>
        <taxon>Acetobacterium</taxon>
    </lineage>
</organism>
<keyword evidence="1" id="KW-0812">Transmembrane</keyword>
<evidence type="ECO:0000313" key="2">
    <source>
        <dbReference type="EMBL" id="OFV70685.1"/>
    </source>
</evidence>
<comment type="caution">
    <text evidence="2">The sequence shown here is derived from an EMBL/GenBank/DDBJ whole genome shotgun (WGS) entry which is preliminary data.</text>
</comment>
<feature type="transmembrane region" description="Helical" evidence="1">
    <location>
        <begin position="65"/>
        <end position="89"/>
    </location>
</feature>
<dbReference type="Pfam" id="PF04246">
    <property type="entry name" value="RseC_MucC"/>
    <property type="match status" value="1"/>
</dbReference>
<dbReference type="OrthoDB" id="307768at2"/>
<dbReference type="PANTHER" id="PTHR35867:SF1">
    <property type="entry name" value="PROTEIN RSEC"/>
    <property type="match status" value="1"/>
</dbReference>
<dbReference type="PANTHER" id="PTHR35867">
    <property type="entry name" value="PROTEIN RSEC"/>
    <property type="match status" value="1"/>
</dbReference>
<dbReference type="Proteomes" id="UP000176244">
    <property type="component" value="Unassembled WGS sequence"/>
</dbReference>
<dbReference type="STRING" id="52694.ACWI_18970"/>
<evidence type="ECO:0000256" key="1">
    <source>
        <dbReference type="SAM" id="Phobius"/>
    </source>
</evidence>
<dbReference type="PIRSF" id="PIRSF004923">
    <property type="entry name" value="RseC"/>
    <property type="match status" value="1"/>
</dbReference>
<sequence>MKEIGTVRSLRGNNAEVEIKRNSACGDCGACHISKDQSVMLTTAKNMVNAKNGETVEVEMQFVNVFVAAFIMYGIPLVAFILGSSVTYYLIGSFKLGLDQVLVSFLTGICLTAIAYLAIRHFDRQGRFNSKYQPVIIAVIDNAEIKSTPMEKRMGN</sequence>
<keyword evidence="1" id="KW-1133">Transmembrane helix</keyword>
<accession>A0A1F2PI02</accession>
<keyword evidence="1" id="KW-0472">Membrane</keyword>
<name>A0A1F2PI02_9FIRM</name>
<dbReference type="EMBL" id="LKEU01000029">
    <property type="protein sequence ID" value="OFV70685.1"/>
    <property type="molecule type" value="Genomic_DNA"/>
</dbReference>
<dbReference type="InterPro" id="IPR007359">
    <property type="entry name" value="SigmaE_reg_RseC_MucC"/>
</dbReference>
<dbReference type="RefSeq" id="WP_070371198.1">
    <property type="nucleotide sequence ID" value="NZ_LKEU01000029.1"/>
</dbReference>